<dbReference type="InterPro" id="IPR026935">
    <property type="entry name" value="BtrH_N"/>
</dbReference>
<comment type="caution">
    <text evidence="3">The sequence shown here is derived from an EMBL/GenBank/DDBJ whole genome shotgun (WGS) entry which is preliminary data.</text>
</comment>
<name>A0ABU8ETA6_9GAMM</name>
<dbReference type="RefSeq" id="WP_336435474.1">
    <property type="nucleotide sequence ID" value="NZ_JBAWKS010000001.1"/>
</dbReference>
<dbReference type="Pfam" id="PF14399">
    <property type="entry name" value="BtrH_N"/>
    <property type="match status" value="1"/>
</dbReference>
<evidence type="ECO:0000259" key="2">
    <source>
        <dbReference type="Pfam" id="PF16169"/>
    </source>
</evidence>
<dbReference type="Pfam" id="PF16169">
    <property type="entry name" value="DUF4872"/>
    <property type="match status" value="1"/>
</dbReference>
<protein>
    <submittedName>
        <fullName evidence="3">BtrH N-terminal domain-containing protein</fullName>
    </submittedName>
</protein>
<gene>
    <name evidence="3" type="ORF">WAE96_11025</name>
</gene>
<feature type="domain" description="Butirosin biosynthesis protein H N-terminal" evidence="1">
    <location>
        <begin position="15"/>
        <end position="147"/>
    </location>
</feature>
<sequence length="336" mass="37528">MTPVLNNLVHNQSSHCESGVVSNMLSTNGLNISEPMAFGISSAMSFAYLPFVKVAGMPLIAYRMPPKTIINTVTKKLGITLHREKFSSAEKGMAKLDEVLAKGKVVGLQTSVYWLPYFPDEMRFHFNAHNLMVYGIDANDHYQISDPVFEHTVTCPKRDLEKARFSKGALAPKGLMYWVDNVPKEVDLTPHIYSGIKKTAKMMAGLPVPGINLFGTQGMEKLAKDIERLDRKPKKYRHLFLAHIVRMQEEIGTGGAGFRFMFASFLDEAANYTNNQAMFEASQMATEIGDNWRNLASLAVNHCRSKTPVPLSDIAAQLRDCAKQETELRARLLAIK</sequence>
<proteinExistence type="predicted"/>
<evidence type="ECO:0000313" key="4">
    <source>
        <dbReference type="Proteomes" id="UP001382455"/>
    </source>
</evidence>
<evidence type="ECO:0000313" key="3">
    <source>
        <dbReference type="EMBL" id="MEI4550199.1"/>
    </source>
</evidence>
<feature type="domain" description="DUF4872" evidence="2">
    <location>
        <begin position="159"/>
        <end position="331"/>
    </location>
</feature>
<organism evidence="3 4">
    <name type="scientific">Pseudoalteromonas spongiae</name>
    <dbReference type="NCBI Taxonomy" id="298657"/>
    <lineage>
        <taxon>Bacteria</taxon>
        <taxon>Pseudomonadati</taxon>
        <taxon>Pseudomonadota</taxon>
        <taxon>Gammaproteobacteria</taxon>
        <taxon>Alteromonadales</taxon>
        <taxon>Pseudoalteromonadaceae</taxon>
        <taxon>Pseudoalteromonas</taxon>
    </lineage>
</organism>
<dbReference type="Proteomes" id="UP001382455">
    <property type="component" value="Unassembled WGS sequence"/>
</dbReference>
<keyword evidence="4" id="KW-1185">Reference proteome</keyword>
<dbReference type="InterPro" id="IPR032369">
    <property type="entry name" value="DUF4872"/>
</dbReference>
<reference evidence="3 4" key="1">
    <citation type="submission" date="2023-12" db="EMBL/GenBank/DDBJ databases">
        <title>Friends and Foes: Symbiotic and Algicidal bacterial influence on Karenia brevis blooms.</title>
        <authorList>
            <person name="Fei C."/>
            <person name="Mohamed A.R."/>
            <person name="Booker A."/>
            <person name="Arshad M."/>
            <person name="Klass S."/>
            <person name="Ahn S."/>
            <person name="Gilbert P.M."/>
            <person name="Heil C.A."/>
            <person name="Martinez J.M."/>
            <person name="Amin S.A."/>
        </authorList>
    </citation>
    <scope>NUCLEOTIDE SEQUENCE [LARGE SCALE GENOMIC DNA]</scope>
    <source>
        <strain evidence="3 4">CE15</strain>
    </source>
</reference>
<accession>A0ABU8ETA6</accession>
<dbReference type="EMBL" id="JBAWKS010000001">
    <property type="protein sequence ID" value="MEI4550199.1"/>
    <property type="molecule type" value="Genomic_DNA"/>
</dbReference>
<evidence type="ECO:0000259" key="1">
    <source>
        <dbReference type="Pfam" id="PF14399"/>
    </source>
</evidence>